<dbReference type="InterPro" id="IPR011006">
    <property type="entry name" value="CheY-like_superfamily"/>
</dbReference>
<dbReference type="CDD" id="cd00156">
    <property type="entry name" value="REC"/>
    <property type="match status" value="1"/>
</dbReference>
<dbReference type="PANTHER" id="PTHR44591:SF3">
    <property type="entry name" value="RESPONSE REGULATORY DOMAIN-CONTAINING PROTEIN"/>
    <property type="match status" value="1"/>
</dbReference>
<protein>
    <submittedName>
        <fullName evidence="4">Response regulator</fullName>
    </submittedName>
</protein>
<evidence type="ECO:0000256" key="2">
    <source>
        <dbReference type="PROSITE-ProRule" id="PRU00169"/>
    </source>
</evidence>
<name>A0ABT7L031_9BACI</name>
<dbReference type="Gene3D" id="3.40.50.2300">
    <property type="match status" value="1"/>
</dbReference>
<organism evidence="4 5">
    <name type="scientific">Aquibacillus rhizosphaerae</name>
    <dbReference type="NCBI Taxonomy" id="3051431"/>
    <lineage>
        <taxon>Bacteria</taxon>
        <taxon>Bacillati</taxon>
        <taxon>Bacillota</taxon>
        <taxon>Bacilli</taxon>
        <taxon>Bacillales</taxon>
        <taxon>Bacillaceae</taxon>
        <taxon>Aquibacillus</taxon>
    </lineage>
</organism>
<dbReference type="Proteomes" id="UP001235343">
    <property type="component" value="Unassembled WGS sequence"/>
</dbReference>
<dbReference type="RefSeq" id="WP_285930024.1">
    <property type="nucleotide sequence ID" value="NZ_JASTZU010000011.1"/>
</dbReference>
<evidence type="ECO:0000313" key="4">
    <source>
        <dbReference type="EMBL" id="MDL4839172.1"/>
    </source>
</evidence>
<evidence type="ECO:0000256" key="1">
    <source>
        <dbReference type="ARBA" id="ARBA00022553"/>
    </source>
</evidence>
<feature type="domain" description="Response regulatory" evidence="3">
    <location>
        <begin position="4"/>
        <end position="118"/>
    </location>
</feature>
<reference evidence="4 5" key="1">
    <citation type="submission" date="2023-06" db="EMBL/GenBank/DDBJ databases">
        <title>Aquibacillus rhizosphaerae LR5S19.</title>
        <authorList>
            <person name="Sun J.-Q."/>
        </authorList>
    </citation>
    <scope>NUCLEOTIDE SEQUENCE [LARGE SCALE GENOMIC DNA]</scope>
    <source>
        <strain evidence="4 5">LR5S19</strain>
    </source>
</reference>
<dbReference type="InterPro" id="IPR050595">
    <property type="entry name" value="Bact_response_regulator"/>
</dbReference>
<feature type="modified residue" description="4-aspartylphosphate" evidence="2">
    <location>
        <position position="53"/>
    </location>
</feature>
<dbReference type="SMART" id="SM00448">
    <property type="entry name" value="REC"/>
    <property type="match status" value="1"/>
</dbReference>
<dbReference type="InterPro" id="IPR001789">
    <property type="entry name" value="Sig_transdc_resp-reg_receiver"/>
</dbReference>
<dbReference type="PROSITE" id="PS50110">
    <property type="entry name" value="RESPONSE_REGULATORY"/>
    <property type="match status" value="1"/>
</dbReference>
<proteinExistence type="predicted"/>
<gene>
    <name evidence="4" type="ORF">QQS35_01680</name>
</gene>
<dbReference type="SUPFAM" id="SSF52172">
    <property type="entry name" value="CheY-like"/>
    <property type="match status" value="1"/>
</dbReference>
<evidence type="ECO:0000259" key="3">
    <source>
        <dbReference type="PROSITE" id="PS50110"/>
    </source>
</evidence>
<sequence>MKKTVMIVDDQLGIRLLLEEIIKSEGHSVFTAENGKEALDKIEQTKPDLLLIDFKLPIMDGHTLIQQLEQQDIRIPTILMSGLADEAAKKCEGLETVKQVFAKPFNVEEARRHINRLLELQ</sequence>
<keyword evidence="1 2" id="KW-0597">Phosphoprotein</keyword>
<dbReference type="PANTHER" id="PTHR44591">
    <property type="entry name" value="STRESS RESPONSE REGULATOR PROTEIN 1"/>
    <property type="match status" value="1"/>
</dbReference>
<accession>A0ABT7L031</accession>
<evidence type="ECO:0000313" key="5">
    <source>
        <dbReference type="Proteomes" id="UP001235343"/>
    </source>
</evidence>
<dbReference type="Pfam" id="PF00072">
    <property type="entry name" value="Response_reg"/>
    <property type="match status" value="1"/>
</dbReference>
<dbReference type="EMBL" id="JASTZU010000011">
    <property type="protein sequence ID" value="MDL4839172.1"/>
    <property type="molecule type" value="Genomic_DNA"/>
</dbReference>
<keyword evidence="5" id="KW-1185">Reference proteome</keyword>
<comment type="caution">
    <text evidence="4">The sequence shown here is derived from an EMBL/GenBank/DDBJ whole genome shotgun (WGS) entry which is preliminary data.</text>
</comment>